<comment type="caution">
    <text evidence="2">The sequence shown here is derived from an EMBL/GenBank/DDBJ whole genome shotgun (WGS) entry which is preliminary data.</text>
</comment>
<dbReference type="AlphaFoldDB" id="K0TEL8"/>
<name>K0TEL8_THAOC</name>
<gene>
    <name evidence="2" type="ORF">THAOC_06564</name>
</gene>
<keyword evidence="3" id="KW-1185">Reference proteome</keyword>
<accession>K0TEL8</accession>
<protein>
    <submittedName>
        <fullName evidence="2">Uncharacterized protein</fullName>
    </submittedName>
</protein>
<reference evidence="2 3" key="1">
    <citation type="journal article" date="2012" name="Genome Biol.">
        <title>Genome and low-iron response of an oceanic diatom adapted to chronic iron limitation.</title>
        <authorList>
            <person name="Lommer M."/>
            <person name="Specht M."/>
            <person name="Roy A.S."/>
            <person name="Kraemer L."/>
            <person name="Andreson R."/>
            <person name="Gutowska M.A."/>
            <person name="Wolf J."/>
            <person name="Bergner S.V."/>
            <person name="Schilhabel M.B."/>
            <person name="Klostermeier U.C."/>
            <person name="Beiko R.G."/>
            <person name="Rosenstiel P."/>
            <person name="Hippler M."/>
            <person name="Laroche J."/>
        </authorList>
    </citation>
    <scope>NUCLEOTIDE SEQUENCE [LARGE SCALE GENOMIC DNA]</scope>
    <source>
        <strain evidence="2 3">CCMP1005</strain>
    </source>
</reference>
<proteinExistence type="predicted"/>
<dbReference type="OMA" id="MNRETEC"/>
<organism evidence="2 3">
    <name type="scientific">Thalassiosira oceanica</name>
    <name type="common">Marine diatom</name>
    <dbReference type="NCBI Taxonomy" id="159749"/>
    <lineage>
        <taxon>Eukaryota</taxon>
        <taxon>Sar</taxon>
        <taxon>Stramenopiles</taxon>
        <taxon>Ochrophyta</taxon>
        <taxon>Bacillariophyta</taxon>
        <taxon>Coscinodiscophyceae</taxon>
        <taxon>Thalassiosirophycidae</taxon>
        <taxon>Thalassiosirales</taxon>
        <taxon>Thalassiosiraceae</taxon>
        <taxon>Thalassiosira</taxon>
    </lineage>
</organism>
<dbReference type="eggNOG" id="ENOG502QYJ1">
    <property type="taxonomic scope" value="Eukaryota"/>
</dbReference>
<evidence type="ECO:0000313" key="3">
    <source>
        <dbReference type="Proteomes" id="UP000266841"/>
    </source>
</evidence>
<evidence type="ECO:0000313" key="2">
    <source>
        <dbReference type="EMBL" id="EJK71951.1"/>
    </source>
</evidence>
<evidence type="ECO:0000256" key="1">
    <source>
        <dbReference type="SAM" id="MobiDB-lite"/>
    </source>
</evidence>
<dbReference type="Proteomes" id="UP000266841">
    <property type="component" value="Unassembled WGS sequence"/>
</dbReference>
<feature type="region of interest" description="Disordered" evidence="1">
    <location>
        <begin position="35"/>
        <end position="55"/>
    </location>
</feature>
<feature type="compositionally biased region" description="Basic and acidic residues" evidence="1">
    <location>
        <begin position="43"/>
        <end position="55"/>
    </location>
</feature>
<sequence length="357" mass="39324">MVESLGAGVDDAAIDRFGFYASKTYVSALSLASLADDEDEEERQQKPADLEEEKRRGKIALEALDRITTVHSILRSGTTPEASEKQRLQQEEQYAAFAQNNGAVLEECGLLDLGPFVDAGVSGGDGKELLERYVACRDAMRREAHHSSMLHRQTVLRELIDEAGRSEIQQLTTVESVRDAMGKLQHFVRKNIPRIGTHSLIAGLIRIIDQQLHPVSAEDDAEDATYVVRWTFAGSVLTEACTSEDELEFAREAVGVLLLVLVSADGREDVESGVKAVEGGGVLDATQLSFDIRKDISNANLRRLLSVLKPERARLETRATGTCSVVDAGMVCRRLNVDGRLDEPWPWFAALEFCNIL</sequence>
<dbReference type="EMBL" id="AGNL01006556">
    <property type="protein sequence ID" value="EJK71951.1"/>
    <property type="molecule type" value="Genomic_DNA"/>
</dbReference>
<dbReference type="OrthoDB" id="54316at2759"/>